<dbReference type="EMBL" id="SZOD01000725">
    <property type="protein sequence ID" value="TKI81406.1"/>
    <property type="molecule type" value="Genomic_DNA"/>
</dbReference>
<dbReference type="AlphaFoldDB" id="A0A4U3A0T0"/>
<evidence type="ECO:0000256" key="1">
    <source>
        <dbReference type="SAM" id="Phobius"/>
    </source>
</evidence>
<protein>
    <submittedName>
        <fullName evidence="2">MFS transporter</fullName>
    </submittedName>
</protein>
<proteinExistence type="predicted"/>
<keyword evidence="1" id="KW-1133">Transmembrane helix</keyword>
<evidence type="ECO:0000313" key="3">
    <source>
        <dbReference type="Proteomes" id="UP000305524"/>
    </source>
</evidence>
<keyword evidence="1" id="KW-0472">Membrane</keyword>
<dbReference type="SUPFAM" id="SSF103473">
    <property type="entry name" value="MFS general substrate transporter"/>
    <property type="match status" value="1"/>
</dbReference>
<reference evidence="2 3" key="1">
    <citation type="journal article" date="2019" name="Environ. Microbiol.">
        <title>An active ?-lactamase is a part of an orchestrated cell wall stress resistance network of Bacillus subtilis and related rhizosphere species.</title>
        <authorList>
            <person name="Bucher T."/>
            <person name="Keren-Paz A."/>
            <person name="Hausser J."/>
            <person name="Olender T."/>
            <person name="Cytryn E."/>
            <person name="Kolodkin-Gal I."/>
        </authorList>
    </citation>
    <scope>NUCLEOTIDE SEQUENCE [LARGE SCALE GENOMIC DNA]</scope>
    <source>
        <strain evidence="2 3">I186</strain>
    </source>
</reference>
<sequence length="85" mass="8531">GVVLWGIGAALGFPIGLSAAGDDRENATSNVAAVSIIGYTAFLVGPPFLGILGEAFGIRNALLAVLLFVLLSGIVSSVTRENTAS</sequence>
<feature type="transmembrane region" description="Helical" evidence="1">
    <location>
        <begin position="30"/>
        <end position="49"/>
    </location>
</feature>
<accession>A0A4U3A0T0</accession>
<dbReference type="Proteomes" id="UP000305524">
    <property type="component" value="Unassembled WGS sequence"/>
</dbReference>
<feature type="non-terminal residue" evidence="2">
    <location>
        <position position="1"/>
    </location>
</feature>
<name>A0A4U3A0T0_BACMY</name>
<comment type="caution">
    <text evidence="2">The sequence shown here is derived from an EMBL/GenBank/DDBJ whole genome shotgun (WGS) entry which is preliminary data.</text>
</comment>
<keyword evidence="1" id="KW-0812">Transmembrane</keyword>
<dbReference type="InterPro" id="IPR036259">
    <property type="entry name" value="MFS_trans_sf"/>
</dbReference>
<feature type="transmembrane region" description="Helical" evidence="1">
    <location>
        <begin position="61"/>
        <end position="79"/>
    </location>
</feature>
<gene>
    <name evidence="2" type="ORF">FC701_25150</name>
</gene>
<organism evidence="2 3">
    <name type="scientific">Bacillus mycoides</name>
    <dbReference type="NCBI Taxonomy" id="1405"/>
    <lineage>
        <taxon>Bacteria</taxon>
        <taxon>Bacillati</taxon>
        <taxon>Bacillota</taxon>
        <taxon>Bacilli</taxon>
        <taxon>Bacillales</taxon>
        <taxon>Bacillaceae</taxon>
        <taxon>Bacillus</taxon>
        <taxon>Bacillus cereus group</taxon>
    </lineage>
</organism>
<evidence type="ECO:0000313" key="2">
    <source>
        <dbReference type="EMBL" id="TKI81406.1"/>
    </source>
</evidence>